<keyword evidence="2" id="KW-0223">Dioxygenase</keyword>
<dbReference type="SUPFAM" id="SSF48484">
    <property type="entry name" value="Lipoxigenase"/>
    <property type="match status" value="1"/>
</dbReference>
<reference evidence="6" key="2">
    <citation type="submission" date="2020-11" db="EMBL/GenBank/DDBJ databases">
        <authorList>
            <person name="McCartney M.A."/>
            <person name="Auch B."/>
            <person name="Kono T."/>
            <person name="Mallez S."/>
            <person name="Becker A."/>
            <person name="Gohl D.M."/>
            <person name="Silverstein K.A.T."/>
            <person name="Koren S."/>
            <person name="Bechman K.B."/>
            <person name="Herman A."/>
            <person name="Abrahante J.E."/>
            <person name="Garbe J."/>
        </authorList>
    </citation>
    <scope>NUCLEOTIDE SEQUENCE</scope>
    <source>
        <strain evidence="6">Duluth1</strain>
        <tissue evidence="6">Whole animal</tissue>
    </source>
</reference>
<evidence type="ECO:0000313" key="7">
    <source>
        <dbReference type="Proteomes" id="UP000828390"/>
    </source>
</evidence>
<name>A0A9D4S672_DREPO</name>
<dbReference type="Gene3D" id="1.20.245.10">
    <property type="entry name" value="Lipoxygenase-1, Domain 5"/>
    <property type="match status" value="1"/>
</dbReference>
<accession>A0A9D4S672</accession>
<sequence>MQRFAGRNKEMIRLCTKIPEKFAVTAEMLKPFLQNDTLRSELSNKRFFVIDHSILNKCKKGNGSVVCSPIALFYRRNDDKIVPIAVQLFQDNADDNPVSFHSDSKYTWILAKMWFNNADACVHQSISHLGYTHIVMEGFAVSVHRHLSQSHPMFKLIAPHLMYMMTINELAVGTLLKKGGFIDTVVSVGTEGAFELPNQMEAQRGRNAPGQPQREGCRQPRSSFLLPLPG</sequence>
<evidence type="ECO:0000313" key="6">
    <source>
        <dbReference type="EMBL" id="KAH3892080.1"/>
    </source>
</evidence>
<dbReference type="GO" id="GO:0016702">
    <property type="term" value="F:oxidoreductase activity, acting on single donors with incorporation of molecular oxygen, incorporation of two atoms of oxygen"/>
    <property type="evidence" value="ECO:0007669"/>
    <property type="project" value="InterPro"/>
</dbReference>
<dbReference type="GO" id="GO:0046872">
    <property type="term" value="F:metal ion binding"/>
    <property type="evidence" value="ECO:0007669"/>
    <property type="project" value="UniProtKB-KW"/>
</dbReference>
<dbReference type="Proteomes" id="UP000828390">
    <property type="component" value="Unassembled WGS sequence"/>
</dbReference>
<evidence type="ECO:0000256" key="4">
    <source>
        <dbReference type="SAM" id="MobiDB-lite"/>
    </source>
</evidence>
<dbReference type="InterPro" id="IPR020834">
    <property type="entry name" value="LipOase_CS"/>
</dbReference>
<dbReference type="Gene3D" id="3.10.450.60">
    <property type="match status" value="1"/>
</dbReference>
<reference evidence="6" key="1">
    <citation type="journal article" date="2019" name="bioRxiv">
        <title>The Genome of the Zebra Mussel, Dreissena polymorpha: A Resource for Invasive Species Research.</title>
        <authorList>
            <person name="McCartney M.A."/>
            <person name="Auch B."/>
            <person name="Kono T."/>
            <person name="Mallez S."/>
            <person name="Zhang Y."/>
            <person name="Obille A."/>
            <person name="Becker A."/>
            <person name="Abrahante J.E."/>
            <person name="Garbe J."/>
            <person name="Badalamenti J.P."/>
            <person name="Herman A."/>
            <person name="Mangelson H."/>
            <person name="Liachko I."/>
            <person name="Sullivan S."/>
            <person name="Sone E.D."/>
            <person name="Koren S."/>
            <person name="Silverstein K.A.T."/>
            <person name="Beckman K.B."/>
            <person name="Gohl D.M."/>
        </authorList>
    </citation>
    <scope>NUCLEOTIDE SEQUENCE</scope>
    <source>
        <strain evidence="6">Duluth1</strain>
        <tissue evidence="6">Whole animal</tissue>
    </source>
</reference>
<dbReference type="GO" id="GO:0034440">
    <property type="term" value="P:lipid oxidation"/>
    <property type="evidence" value="ECO:0007669"/>
    <property type="project" value="InterPro"/>
</dbReference>
<keyword evidence="1" id="KW-0479">Metal-binding</keyword>
<dbReference type="AlphaFoldDB" id="A0A9D4S672"/>
<evidence type="ECO:0000256" key="1">
    <source>
        <dbReference type="ARBA" id="ARBA00022723"/>
    </source>
</evidence>
<comment type="caution">
    <text evidence="6">The sequence shown here is derived from an EMBL/GenBank/DDBJ whole genome shotgun (WGS) entry which is preliminary data.</text>
</comment>
<evidence type="ECO:0000256" key="3">
    <source>
        <dbReference type="ARBA" id="ARBA00023002"/>
    </source>
</evidence>
<dbReference type="PROSITE" id="PS00081">
    <property type="entry name" value="LIPOXYGENASE_2"/>
    <property type="match status" value="1"/>
</dbReference>
<evidence type="ECO:0000256" key="2">
    <source>
        <dbReference type="ARBA" id="ARBA00022964"/>
    </source>
</evidence>
<dbReference type="PRINTS" id="PR00087">
    <property type="entry name" value="LIPOXYGENASE"/>
</dbReference>
<protein>
    <recommendedName>
        <fullName evidence="5">Lipoxygenase domain-containing protein</fullName>
    </recommendedName>
</protein>
<dbReference type="InterPro" id="IPR013819">
    <property type="entry name" value="LipOase_C"/>
</dbReference>
<keyword evidence="3" id="KW-0560">Oxidoreductase</keyword>
<feature type="domain" description="Lipoxygenase" evidence="5">
    <location>
        <begin position="1"/>
        <end position="230"/>
    </location>
</feature>
<gene>
    <name evidence="6" type="ORF">DPMN_016192</name>
</gene>
<keyword evidence="7" id="KW-1185">Reference proteome</keyword>
<organism evidence="6 7">
    <name type="scientific">Dreissena polymorpha</name>
    <name type="common">Zebra mussel</name>
    <name type="synonym">Mytilus polymorpha</name>
    <dbReference type="NCBI Taxonomy" id="45954"/>
    <lineage>
        <taxon>Eukaryota</taxon>
        <taxon>Metazoa</taxon>
        <taxon>Spiralia</taxon>
        <taxon>Lophotrochozoa</taxon>
        <taxon>Mollusca</taxon>
        <taxon>Bivalvia</taxon>
        <taxon>Autobranchia</taxon>
        <taxon>Heteroconchia</taxon>
        <taxon>Euheterodonta</taxon>
        <taxon>Imparidentia</taxon>
        <taxon>Neoheterodontei</taxon>
        <taxon>Myida</taxon>
        <taxon>Dreissenoidea</taxon>
        <taxon>Dreissenidae</taxon>
        <taxon>Dreissena</taxon>
    </lineage>
</organism>
<evidence type="ECO:0000259" key="5">
    <source>
        <dbReference type="PROSITE" id="PS51393"/>
    </source>
</evidence>
<feature type="region of interest" description="Disordered" evidence="4">
    <location>
        <begin position="197"/>
        <end position="222"/>
    </location>
</feature>
<dbReference type="Pfam" id="PF00305">
    <property type="entry name" value="Lipoxygenase"/>
    <property type="match status" value="1"/>
</dbReference>
<proteinExistence type="predicted"/>
<dbReference type="PANTHER" id="PTHR11771">
    <property type="entry name" value="LIPOXYGENASE"/>
    <property type="match status" value="1"/>
</dbReference>
<dbReference type="InterPro" id="IPR000907">
    <property type="entry name" value="LipOase"/>
</dbReference>
<dbReference type="EMBL" id="JAIWYP010000001">
    <property type="protein sequence ID" value="KAH3892080.1"/>
    <property type="molecule type" value="Genomic_DNA"/>
</dbReference>
<dbReference type="PROSITE" id="PS51393">
    <property type="entry name" value="LIPOXYGENASE_3"/>
    <property type="match status" value="1"/>
</dbReference>
<dbReference type="InterPro" id="IPR036226">
    <property type="entry name" value="LipOase_C_sf"/>
</dbReference>